<organism evidence="3 4">
    <name type="scientific">Chryseobacterium camelliae</name>
    <dbReference type="NCBI Taxonomy" id="1265445"/>
    <lineage>
        <taxon>Bacteria</taxon>
        <taxon>Pseudomonadati</taxon>
        <taxon>Bacteroidota</taxon>
        <taxon>Flavobacteriia</taxon>
        <taxon>Flavobacteriales</taxon>
        <taxon>Weeksellaceae</taxon>
        <taxon>Chryseobacterium group</taxon>
        <taxon>Chryseobacterium</taxon>
    </lineage>
</organism>
<evidence type="ECO:0000256" key="2">
    <source>
        <dbReference type="SAM" id="SignalP"/>
    </source>
</evidence>
<reference evidence="3 4" key="1">
    <citation type="submission" date="2023-07" db="EMBL/GenBank/DDBJ databases">
        <title>Functional and genomic diversity of the sorghum phyllosphere microbiome.</title>
        <authorList>
            <person name="Shade A."/>
        </authorList>
    </citation>
    <scope>NUCLEOTIDE SEQUENCE [LARGE SCALE GENOMIC DNA]</scope>
    <source>
        <strain evidence="3 4">SORGH_AS_1064</strain>
    </source>
</reference>
<feature type="chain" id="PRO_5045647803" description="Cytochrome c domain-containing protein" evidence="2">
    <location>
        <begin position="25"/>
        <end position="422"/>
    </location>
</feature>
<accession>A0ABU0TE74</accession>
<feature type="signal peptide" evidence="2">
    <location>
        <begin position="1"/>
        <end position="24"/>
    </location>
</feature>
<feature type="compositionally biased region" description="Pro residues" evidence="1">
    <location>
        <begin position="185"/>
        <end position="209"/>
    </location>
</feature>
<evidence type="ECO:0000313" key="3">
    <source>
        <dbReference type="EMBL" id="MDQ1095364.1"/>
    </source>
</evidence>
<proteinExistence type="predicted"/>
<feature type="compositionally biased region" description="Basic and acidic residues" evidence="1">
    <location>
        <begin position="213"/>
        <end position="230"/>
    </location>
</feature>
<dbReference type="RefSeq" id="WP_307446051.1">
    <property type="nucleotide sequence ID" value="NZ_JAUTAL010000001.1"/>
</dbReference>
<keyword evidence="2" id="KW-0732">Signal</keyword>
<keyword evidence="4" id="KW-1185">Reference proteome</keyword>
<evidence type="ECO:0000313" key="4">
    <source>
        <dbReference type="Proteomes" id="UP001225072"/>
    </source>
</evidence>
<protein>
    <recommendedName>
        <fullName evidence="5">Cytochrome c domain-containing protein</fullName>
    </recommendedName>
</protein>
<gene>
    <name evidence="3" type="ORF">QE404_000511</name>
</gene>
<dbReference type="EMBL" id="JAUTAL010000001">
    <property type="protein sequence ID" value="MDQ1095364.1"/>
    <property type="molecule type" value="Genomic_DNA"/>
</dbReference>
<name>A0ABU0TE74_9FLAO</name>
<feature type="region of interest" description="Disordered" evidence="1">
    <location>
        <begin position="185"/>
        <end position="230"/>
    </location>
</feature>
<sequence>MKGKNLLFFIILSYFWCFSLSSCSHEPLENETVEAGHNPLSYIKNTYLQDKNIILGKNILWENARTYQDKGNLILITVPVKSDQTDLIEELTFRIDNNKITGHLWKFKSDTAFSIEDYFLSAHKIMEKMSGTVSYIALEGSFRYKKRIVNGQFIEEIGKGGSGPMDSPACKKCHGSIDEVVIPPPSGGGPTNPTTPPIPPPVVINPPSNPQEDPCKKAEAGSKKASDIAKDPKFSSAKQGVLNGFAQNGGENGVGFGVNSPNGPLQSTGVQPLGATSGNVNNPFNYPTADMHNHPQNTPPSAGDVYSMMTYASQHSTFGTRYVVLPDGTVYALTVTNAGAFANFLSNYPPSQVPGFAPNFSGAVYTDWDDAYFYSNAEIALSYVLDKYNTGIALTKMDSNGNFKKVNATNNGNNSYSQSQCP</sequence>
<dbReference type="Proteomes" id="UP001225072">
    <property type="component" value="Unassembled WGS sequence"/>
</dbReference>
<evidence type="ECO:0000256" key="1">
    <source>
        <dbReference type="SAM" id="MobiDB-lite"/>
    </source>
</evidence>
<dbReference type="PROSITE" id="PS51257">
    <property type="entry name" value="PROKAR_LIPOPROTEIN"/>
    <property type="match status" value="1"/>
</dbReference>
<comment type="caution">
    <text evidence="3">The sequence shown here is derived from an EMBL/GenBank/DDBJ whole genome shotgun (WGS) entry which is preliminary data.</text>
</comment>
<evidence type="ECO:0008006" key="5">
    <source>
        <dbReference type="Google" id="ProtNLM"/>
    </source>
</evidence>